<comment type="caution">
    <text evidence="2">The sequence shown here is derived from an EMBL/GenBank/DDBJ whole genome shotgun (WGS) entry which is preliminary data.</text>
</comment>
<feature type="region of interest" description="Disordered" evidence="1">
    <location>
        <begin position="1"/>
        <end position="30"/>
    </location>
</feature>
<feature type="compositionally biased region" description="Basic and acidic residues" evidence="1">
    <location>
        <begin position="1"/>
        <end position="18"/>
    </location>
</feature>
<evidence type="ECO:0000313" key="3">
    <source>
        <dbReference type="Proteomes" id="UP001419268"/>
    </source>
</evidence>
<name>A0AAP0J1E5_9MAGN</name>
<protein>
    <submittedName>
        <fullName evidence="2">Uncharacterized protein</fullName>
    </submittedName>
</protein>
<evidence type="ECO:0000256" key="1">
    <source>
        <dbReference type="SAM" id="MobiDB-lite"/>
    </source>
</evidence>
<sequence length="132" mass="15231">MAGDDARAMRTAEERQSEWRSFVDGPTDNDGVEQLVPRMADHHEQRRYELKWPRLSWDAAWQRGDGEVLREQATAAWRVLDRSILYESANSTKFDDEMEVKVLKEEVNVKRSLSDGNILSEADTPMSTMSIE</sequence>
<dbReference type="Proteomes" id="UP001419268">
    <property type="component" value="Unassembled WGS sequence"/>
</dbReference>
<dbReference type="EMBL" id="JBBNAG010000006">
    <property type="protein sequence ID" value="KAK9125674.1"/>
    <property type="molecule type" value="Genomic_DNA"/>
</dbReference>
<evidence type="ECO:0000313" key="2">
    <source>
        <dbReference type="EMBL" id="KAK9125674.1"/>
    </source>
</evidence>
<keyword evidence="3" id="KW-1185">Reference proteome</keyword>
<organism evidence="2 3">
    <name type="scientific">Stephania cephalantha</name>
    <dbReference type="NCBI Taxonomy" id="152367"/>
    <lineage>
        <taxon>Eukaryota</taxon>
        <taxon>Viridiplantae</taxon>
        <taxon>Streptophyta</taxon>
        <taxon>Embryophyta</taxon>
        <taxon>Tracheophyta</taxon>
        <taxon>Spermatophyta</taxon>
        <taxon>Magnoliopsida</taxon>
        <taxon>Ranunculales</taxon>
        <taxon>Menispermaceae</taxon>
        <taxon>Menispermoideae</taxon>
        <taxon>Cissampelideae</taxon>
        <taxon>Stephania</taxon>
    </lineage>
</organism>
<dbReference type="AlphaFoldDB" id="A0AAP0J1E5"/>
<gene>
    <name evidence="2" type="ORF">Scep_014520</name>
</gene>
<accession>A0AAP0J1E5</accession>
<proteinExistence type="predicted"/>
<reference evidence="2 3" key="1">
    <citation type="submission" date="2024-01" db="EMBL/GenBank/DDBJ databases">
        <title>Genome assemblies of Stephania.</title>
        <authorList>
            <person name="Yang L."/>
        </authorList>
    </citation>
    <scope>NUCLEOTIDE SEQUENCE [LARGE SCALE GENOMIC DNA]</scope>
    <source>
        <strain evidence="2">JXDWG</strain>
        <tissue evidence="2">Leaf</tissue>
    </source>
</reference>